<dbReference type="Proteomes" id="UP001497392">
    <property type="component" value="Unassembled WGS sequence"/>
</dbReference>
<dbReference type="EMBL" id="CAXHTA020000004">
    <property type="protein sequence ID" value="CAL5220520.1"/>
    <property type="molecule type" value="Genomic_DNA"/>
</dbReference>
<keyword evidence="1" id="KW-0472">Membrane</keyword>
<evidence type="ECO:0000256" key="1">
    <source>
        <dbReference type="SAM" id="Phobius"/>
    </source>
</evidence>
<name>A0ABP1FKM4_9CHLO</name>
<feature type="transmembrane region" description="Helical" evidence="1">
    <location>
        <begin position="45"/>
        <end position="65"/>
    </location>
</feature>
<reference evidence="2 3" key="1">
    <citation type="submission" date="2024-06" db="EMBL/GenBank/DDBJ databases">
        <authorList>
            <person name="Kraege A."/>
            <person name="Thomma B."/>
        </authorList>
    </citation>
    <scope>NUCLEOTIDE SEQUENCE [LARGE SCALE GENOMIC DNA]</scope>
</reference>
<keyword evidence="3" id="KW-1185">Reference proteome</keyword>
<gene>
    <name evidence="2" type="primary">g2552</name>
    <name evidence="2" type="ORF">VP750_LOCUS2179</name>
</gene>
<keyword evidence="1" id="KW-1133">Transmembrane helix</keyword>
<proteinExistence type="predicted"/>
<evidence type="ECO:0000313" key="3">
    <source>
        <dbReference type="Proteomes" id="UP001497392"/>
    </source>
</evidence>
<comment type="caution">
    <text evidence="2">The sequence shown here is derived from an EMBL/GenBank/DDBJ whole genome shotgun (WGS) entry which is preliminary data.</text>
</comment>
<protein>
    <submittedName>
        <fullName evidence="2">G2552 protein</fullName>
    </submittedName>
</protein>
<accession>A0ABP1FKM4</accession>
<keyword evidence="1" id="KW-0812">Transmembrane</keyword>
<sequence>MVLAERGITICQKLKRRGRQFSGMRLWQQYGAKLQHILSAYQERMLIFSAVAEIAAGFMLLQLMLHQPGQYLFMACVYCGLHLPARCLMPESAASPKQVWRVAASVARHLLRIDVVLEILVENLIRCHQWSLTTLTTF</sequence>
<organism evidence="2 3">
    <name type="scientific">Coccomyxa viridis</name>
    <dbReference type="NCBI Taxonomy" id="1274662"/>
    <lineage>
        <taxon>Eukaryota</taxon>
        <taxon>Viridiplantae</taxon>
        <taxon>Chlorophyta</taxon>
        <taxon>core chlorophytes</taxon>
        <taxon>Trebouxiophyceae</taxon>
        <taxon>Trebouxiophyceae incertae sedis</taxon>
        <taxon>Coccomyxaceae</taxon>
        <taxon>Coccomyxa</taxon>
    </lineage>
</organism>
<evidence type="ECO:0000313" key="2">
    <source>
        <dbReference type="EMBL" id="CAL5220520.1"/>
    </source>
</evidence>